<sequence length="154" mass="17432">MVSTLLFSFTFHVFFSSYAAGPCMLARLPCTYARLFCFCRGGELAVPPNHQRFEAGMGTREKRTEHKRRTRLKQGELVEASKFKKWKNEVCGHGEKLARGGVVIFGRNKDIDVVCVGNVRAREMSYIRPQCDSCTSSGLEKGRHSPIWKELARA</sequence>
<organism evidence="3">
    <name type="scientific">Selaginella moellendorffii</name>
    <name type="common">Spikemoss</name>
    <dbReference type="NCBI Taxonomy" id="88036"/>
    <lineage>
        <taxon>Eukaryota</taxon>
        <taxon>Viridiplantae</taxon>
        <taxon>Streptophyta</taxon>
        <taxon>Embryophyta</taxon>
        <taxon>Tracheophyta</taxon>
        <taxon>Lycopodiopsida</taxon>
        <taxon>Selaginellales</taxon>
        <taxon>Selaginellaceae</taxon>
        <taxon>Selaginella</taxon>
    </lineage>
</organism>
<dbReference type="KEGG" id="smo:SELMODRAFT_424829"/>
<feature type="signal peptide" evidence="1">
    <location>
        <begin position="1"/>
        <end position="20"/>
    </location>
</feature>
<dbReference type="EMBL" id="GL377635">
    <property type="protein sequence ID" value="EFJ12983.1"/>
    <property type="molecule type" value="Genomic_DNA"/>
</dbReference>
<gene>
    <name evidence="2" type="ORF">SELMODRAFT_424829</name>
</gene>
<dbReference type="InParanoid" id="D8SR54"/>
<evidence type="ECO:0000313" key="2">
    <source>
        <dbReference type="EMBL" id="EFJ12983.1"/>
    </source>
</evidence>
<evidence type="ECO:0008006" key="4">
    <source>
        <dbReference type="Google" id="ProtNLM"/>
    </source>
</evidence>
<dbReference type="Gramene" id="EFJ12983">
    <property type="protein sequence ID" value="EFJ12983"/>
    <property type="gene ID" value="SELMODRAFT_424829"/>
</dbReference>
<feature type="chain" id="PRO_5003122955" description="Secreted protein" evidence="1">
    <location>
        <begin position="21"/>
        <end position="154"/>
    </location>
</feature>
<reference evidence="2 3" key="1">
    <citation type="journal article" date="2011" name="Science">
        <title>The Selaginella genome identifies genetic changes associated with the evolution of vascular plants.</title>
        <authorList>
            <person name="Banks J.A."/>
            <person name="Nishiyama T."/>
            <person name="Hasebe M."/>
            <person name="Bowman J.L."/>
            <person name="Gribskov M."/>
            <person name="dePamphilis C."/>
            <person name="Albert V.A."/>
            <person name="Aono N."/>
            <person name="Aoyama T."/>
            <person name="Ambrose B.A."/>
            <person name="Ashton N.W."/>
            <person name="Axtell M.J."/>
            <person name="Barker E."/>
            <person name="Barker M.S."/>
            <person name="Bennetzen J.L."/>
            <person name="Bonawitz N.D."/>
            <person name="Chapple C."/>
            <person name="Cheng C."/>
            <person name="Correa L.G."/>
            <person name="Dacre M."/>
            <person name="DeBarry J."/>
            <person name="Dreyer I."/>
            <person name="Elias M."/>
            <person name="Engstrom E.M."/>
            <person name="Estelle M."/>
            <person name="Feng L."/>
            <person name="Finet C."/>
            <person name="Floyd S.K."/>
            <person name="Frommer W.B."/>
            <person name="Fujita T."/>
            <person name="Gramzow L."/>
            <person name="Gutensohn M."/>
            <person name="Harholt J."/>
            <person name="Hattori M."/>
            <person name="Heyl A."/>
            <person name="Hirai T."/>
            <person name="Hiwatashi Y."/>
            <person name="Ishikawa M."/>
            <person name="Iwata M."/>
            <person name="Karol K.G."/>
            <person name="Koehler B."/>
            <person name="Kolukisaoglu U."/>
            <person name="Kubo M."/>
            <person name="Kurata T."/>
            <person name="Lalonde S."/>
            <person name="Li K."/>
            <person name="Li Y."/>
            <person name="Litt A."/>
            <person name="Lyons E."/>
            <person name="Manning G."/>
            <person name="Maruyama T."/>
            <person name="Michael T.P."/>
            <person name="Mikami K."/>
            <person name="Miyazaki S."/>
            <person name="Morinaga S."/>
            <person name="Murata T."/>
            <person name="Mueller-Roeber B."/>
            <person name="Nelson D.R."/>
            <person name="Obara M."/>
            <person name="Oguri Y."/>
            <person name="Olmstead R.G."/>
            <person name="Onodera N."/>
            <person name="Petersen B.L."/>
            <person name="Pils B."/>
            <person name="Prigge M."/>
            <person name="Rensing S.A."/>
            <person name="Riano-Pachon D.M."/>
            <person name="Roberts A.W."/>
            <person name="Sato Y."/>
            <person name="Scheller H.V."/>
            <person name="Schulz B."/>
            <person name="Schulz C."/>
            <person name="Shakirov E.V."/>
            <person name="Shibagaki N."/>
            <person name="Shinohara N."/>
            <person name="Shippen D.E."/>
            <person name="Soerensen I."/>
            <person name="Sotooka R."/>
            <person name="Sugimoto N."/>
            <person name="Sugita M."/>
            <person name="Sumikawa N."/>
            <person name="Tanurdzic M."/>
            <person name="Theissen G."/>
            <person name="Ulvskov P."/>
            <person name="Wakazuki S."/>
            <person name="Weng J.K."/>
            <person name="Willats W.W."/>
            <person name="Wipf D."/>
            <person name="Wolf P.G."/>
            <person name="Yang L."/>
            <person name="Zimmer A.D."/>
            <person name="Zhu Q."/>
            <person name="Mitros T."/>
            <person name="Hellsten U."/>
            <person name="Loque D."/>
            <person name="Otillar R."/>
            <person name="Salamov A."/>
            <person name="Schmutz J."/>
            <person name="Shapiro H."/>
            <person name="Lindquist E."/>
            <person name="Lucas S."/>
            <person name="Rokhsar D."/>
            <person name="Grigoriev I.V."/>
        </authorList>
    </citation>
    <scope>NUCLEOTIDE SEQUENCE [LARGE SCALE GENOMIC DNA]</scope>
</reference>
<keyword evidence="3" id="KW-1185">Reference proteome</keyword>
<dbReference type="Proteomes" id="UP000001514">
    <property type="component" value="Unassembled WGS sequence"/>
</dbReference>
<accession>D8SR54</accession>
<dbReference type="HOGENOM" id="CLU_1707324_0_0_1"/>
<protein>
    <recommendedName>
        <fullName evidence="4">Secreted protein</fullName>
    </recommendedName>
</protein>
<evidence type="ECO:0000313" key="3">
    <source>
        <dbReference type="Proteomes" id="UP000001514"/>
    </source>
</evidence>
<name>D8SR54_SELML</name>
<evidence type="ECO:0000256" key="1">
    <source>
        <dbReference type="SAM" id="SignalP"/>
    </source>
</evidence>
<dbReference type="AlphaFoldDB" id="D8SR54"/>
<proteinExistence type="predicted"/>
<keyword evidence="1" id="KW-0732">Signal</keyword>